<evidence type="ECO:0000313" key="1">
    <source>
        <dbReference type="EMBL" id="KAK9019941.1"/>
    </source>
</evidence>
<dbReference type="Proteomes" id="UP001396334">
    <property type="component" value="Unassembled WGS sequence"/>
</dbReference>
<name>A0ABR2S4J8_9ROSI</name>
<keyword evidence="2" id="KW-1185">Reference proteome</keyword>
<evidence type="ECO:0000313" key="2">
    <source>
        <dbReference type="Proteomes" id="UP001396334"/>
    </source>
</evidence>
<accession>A0ABR2S4J8</accession>
<gene>
    <name evidence="1" type="ORF">V6N11_054446</name>
</gene>
<comment type="caution">
    <text evidence="1">The sequence shown here is derived from an EMBL/GenBank/DDBJ whole genome shotgun (WGS) entry which is preliminary data.</text>
</comment>
<dbReference type="EMBL" id="JBBPBN010000017">
    <property type="protein sequence ID" value="KAK9019941.1"/>
    <property type="molecule type" value="Genomic_DNA"/>
</dbReference>
<organism evidence="1 2">
    <name type="scientific">Hibiscus sabdariffa</name>
    <name type="common">roselle</name>
    <dbReference type="NCBI Taxonomy" id="183260"/>
    <lineage>
        <taxon>Eukaryota</taxon>
        <taxon>Viridiplantae</taxon>
        <taxon>Streptophyta</taxon>
        <taxon>Embryophyta</taxon>
        <taxon>Tracheophyta</taxon>
        <taxon>Spermatophyta</taxon>
        <taxon>Magnoliopsida</taxon>
        <taxon>eudicotyledons</taxon>
        <taxon>Gunneridae</taxon>
        <taxon>Pentapetalae</taxon>
        <taxon>rosids</taxon>
        <taxon>malvids</taxon>
        <taxon>Malvales</taxon>
        <taxon>Malvaceae</taxon>
        <taxon>Malvoideae</taxon>
        <taxon>Hibiscus</taxon>
    </lineage>
</organism>
<reference evidence="1 2" key="1">
    <citation type="journal article" date="2024" name="G3 (Bethesda)">
        <title>Genome assembly of Hibiscus sabdariffa L. provides insights into metabolisms of medicinal natural products.</title>
        <authorList>
            <person name="Kim T."/>
        </authorList>
    </citation>
    <scope>NUCLEOTIDE SEQUENCE [LARGE SCALE GENOMIC DNA]</scope>
    <source>
        <strain evidence="1">TK-2024</strain>
        <tissue evidence="1">Old leaves</tissue>
    </source>
</reference>
<protein>
    <submittedName>
        <fullName evidence="1">Uncharacterized protein</fullName>
    </submittedName>
</protein>
<sequence length="93" mass="9960">MVSIKPNGVEGVALREGSILRCMNVLRWDAMDGLSNIGEKGDDGPEFPIAGSKVEVVTYYGSHLLCALCYCIVIGVMGEDIGVDPSSWDPMLP</sequence>
<proteinExistence type="predicted"/>